<keyword evidence="2" id="KW-0812">Transmembrane</keyword>
<name>A0A4R8ZXE2_9MICO</name>
<dbReference type="AlphaFoldDB" id="A0A4R8ZXE2"/>
<keyword evidence="2" id="KW-0472">Membrane</keyword>
<dbReference type="EMBL" id="SOHE01000056">
    <property type="protein sequence ID" value="TFD48332.1"/>
    <property type="molecule type" value="Genomic_DNA"/>
</dbReference>
<feature type="transmembrane region" description="Helical" evidence="2">
    <location>
        <begin position="48"/>
        <end position="67"/>
    </location>
</feature>
<keyword evidence="4" id="KW-1185">Reference proteome</keyword>
<gene>
    <name evidence="3" type="ORF">E3T55_13735</name>
</gene>
<dbReference type="OrthoDB" id="5124217at2"/>
<feature type="transmembrane region" description="Helical" evidence="2">
    <location>
        <begin position="23"/>
        <end position="42"/>
    </location>
</feature>
<proteinExistence type="predicted"/>
<sequence length="104" mass="11016">MKVQQSNEQSNQRRRQQRSQQRSIVAVWLLAVIGAVLTAVLSEPGEHLTWIGLTMAGCTLATLSLQLATGEKVGYVSRVTSSLTGAVVVLAVATGVVTLLDLVA</sequence>
<comment type="caution">
    <text evidence="3">The sequence shown here is derived from an EMBL/GenBank/DDBJ whole genome shotgun (WGS) entry which is preliminary data.</text>
</comment>
<feature type="region of interest" description="Disordered" evidence="1">
    <location>
        <begin position="1"/>
        <end position="21"/>
    </location>
</feature>
<feature type="transmembrane region" description="Helical" evidence="2">
    <location>
        <begin position="79"/>
        <end position="100"/>
    </location>
</feature>
<organism evidence="3 4">
    <name type="scientific">Cryobacterium frigoriphilum</name>
    <dbReference type="NCBI Taxonomy" id="1259150"/>
    <lineage>
        <taxon>Bacteria</taxon>
        <taxon>Bacillati</taxon>
        <taxon>Actinomycetota</taxon>
        <taxon>Actinomycetes</taxon>
        <taxon>Micrococcales</taxon>
        <taxon>Microbacteriaceae</taxon>
        <taxon>Cryobacterium</taxon>
    </lineage>
</organism>
<keyword evidence="2" id="KW-1133">Transmembrane helix</keyword>
<evidence type="ECO:0000256" key="2">
    <source>
        <dbReference type="SAM" id="Phobius"/>
    </source>
</evidence>
<evidence type="ECO:0000256" key="1">
    <source>
        <dbReference type="SAM" id="MobiDB-lite"/>
    </source>
</evidence>
<feature type="compositionally biased region" description="Low complexity" evidence="1">
    <location>
        <begin position="1"/>
        <end position="10"/>
    </location>
</feature>
<dbReference type="Proteomes" id="UP000297447">
    <property type="component" value="Unassembled WGS sequence"/>
</dbReference>
<protein>
    <submittedName>
        <fullName evidence="3">Uncharacterized protein</fullName>
    </submittedName>
</protein>
<evidence type="ECO:0000313" key="3">
    <source>
        <dbReference type="EMBL" id="TFD48332.1"/>
    </source>
</evidence>
<accession>A0A4R8ZXE2</accession>
<evidence type="ECO:0000313" key="4">
    <source>
        <dbReference type="Proteomes" id="UP000297447"/>
    </source>
</evidence>
<dbReference type="RefSeq" id="WP_134520132.1">
    <property type="nucleotide sequence ID" value="NZ_SOHE01000056.1"/>
</dbReference>
<reference evidence="3 4" key="1">
    <citation type="submission" date="2019-03" db="EMBL/GenBank/DDBJ databases">
        <title>Genomics of glacier-inhabiting Cryobacterium strains.</title>
        <authorList>
            <person name="Liu Q."/>
            <person name="Xin Y.-H."/>
        </authorList>
    </citation>
    <scope>NUCLEOTIDE SEQUENCE [LARGE SCALE GENOMIC DNA]</scope>
    <source>
        <strain evidence="3 4">Hh14</strain>
    </source>
</reference>